<comment type="caution">
    <text evidence="2">The sequence shown here is derived from an EMBL/GenBank/DDBJ whole genome shotgun (WGS) entry which is preliminary data.</text>
</comment>
<protein>
    <recommendedName>
        <fullName evidence="1">DUF397 domain-containing protein</fullName>
    </recommendedName>
</protein>
<evidence type="ECO:0000313" key="3">
    <source>
        <dbReference type="Proteomes" id="UP001500888"/>
    </source>
</evidence>
<accession>A0ABP7J8E6</accession>
<keyword evidence="3" id="KW-1185">Reference proteome</keyword>
<gene>
    <name evidence="2" type="ORF">GCM10022226_68160</name>
</gene>
<dbReference type="EMBL" id="BAAAZR010000038">
    <property type="protein sequence ID" value="GAA3836564.1"/>
    <property type="molecule type" value="Genomic_DNA"/>
</dbReference>
<organism evidence="2 3">
    <name type="scientific">Sphaerisporangium flaviroseum</name>
    <dbReference type="NCBI Taxonomy" id="509199"/>
    <lineage>
        <taxon>Bacteria</taxon>
        <taxon>Bacillati</taxon>
        <taxon>Actinomycetota</taxon>
        <taxon>Actinomycetes</taxon>
        <taxon>Streptosporangiales</taxon>
        <taxon>Streptosporangiaceae</taxon>
        <taxon>Sphaerisporangium</taxon>
    </lineage>
</organism>
<name>A0ABP7J8E6_9ACTN</name>
<feature type="domain" description="DUF397" evidence="1">
    <location>
        <begin position="9"/>
        <end position="61"/>
    </location>
</feature>
<reference evidence="3" key="1">
    <citation type="journal article" date="2019" name="Int. J. Syst. Evol. Microbiol.">
        <title>The Global Catalogue of Microorganisms (GCM) 10K type strain sequencing project: providing services to taxonomists for standard genome sequencing and annotation.</title>
        <authorList>
            <consortium name="The Broad Institute Genomics Platform"/>
            <consortium name="The Broad Institute Genome Sequencing Center for Infectious Disease"/>
            <person name="Wu L."/>
            <person name="Ma J."/>
        </authorList>
    </citation>
    <scope>NUCLEOTIDE SEQUENCE [LARGE SCALE GENOMIC DNA]</scope>
    <source>
        <strain evidence="3">JCM 16908</strain>
    </source>
</reference>
<sequence length="67" mass="7253">MADDLQGGHWQKSSFSTDQGTCVEITSNLPGIIRVRDSKNPAGPVLRSTPIEWAAFLDGIKRDTLGP</sequence>
<dbReference type="Pfam" id="PF04149">
    <property type="entry name" value="DUF397"/>
    <property type="match status" value="1"/>
</dbReference>
<dbReference type="Proteomes" id="UP001500888">
    <property type="component" value="Unassembled WGS sequence"/>
</dbReference>
<evidence type="ECO:0000313" key="2">
    <source>
        <dbReference type="EMBL" id="GAA3836564.1"/>
    </source>
</evidence>
<dbReference type="RefSeq" id="WP_344950034.1">
    <property type="nucleotide sequence ID" value="NZ_BAAAZR010000038.1"/>
</dbReference>
<dbReference type="InterPro" id="IPR007278">
    <property type="entry name" value="DUF397"/>
</dbReference>
<proteinExistence type="predicted"/>
<evidence type="ECO:0000259" key="1">
    <source>
        <dbReference type="Pfam" id="PF04149"/>
    </source>
</evidence>